<feature type="transmembrane region" description="Helical" evidence="1">
    <location>
        <begin position="132"/>
        <end position="149"/>
    </location>
</feature>
<proteinExistence type="predicted"/>
<evidence type="ECO:0000259" key="2">
    <source>
        <dbReference type="Pfam" id="PF06580"/>
    </source>
</evidence>
<evidence type="ECO:0000313" key="4">
    <source>
        <dbReference type="Proteomes" id="UP001430700"/>
    </source>
</evidence>
<evidence type="ECO:0000313" key="3">
    <source>
        <dbReference type="EMBL" id="MCC9020187.1"/>
    </source>
</evidence>
<protein>
    <submittedName>
        <fullName evidence="3">Sensor histidine kinase</fullName>
    </submittedName>
</protein>
<sequence length="362" mass="41861">MSVFEKLINYSSAHRLPTHIMFWFCLYIMFLGKNNFDDPSFNLPYEMLGIAFDLFFSILFAYFLSYRILPRLMTPKNHSMVWLEFIVGSYLISAINRTMVIYVLEPIVRKPPFEQESVFEIFTDVSKLFRSYFIQSFFLSLFFVFVKQVKNLYLVQKKAILLEKQKAETELKVLKAQLNPHFLFNTLNNIYSLSLVNSPITSPSIAVLSEILDCILYRCSGTYVPVSQEIALLNNYIALEKLRYDERLSVIFNTEVDHNNVIAPLILLSLVENAFKHGAGEDTDSPVIVIDLKLKNSHFSFTVKNTIGKSETESENGKIGLNNIIQQLDKIYPENYTFEVTKNDTHFTAHLEIKLQNDSNQA</sequence>
<feature type="transmembrane region" description="Helical" evidence="1">
    <location>
        <begin position="12"/>
        <end position="30"/>
    </location>
</feature>
<feature type="domain" description="Signal transduction histidine kinase internal region" evidence="2">
    <location>
        <begin position="169"/>
        <end position="248"/>
    </location>
</feature>
<dbReference type="GO" id="GO:0016301">
    <property type="term" value="F:kinase activity"/>
    <property type="evidence" value="ECO:0007669"/>
    <property type="project" value="UniProtKB-KW"/>
</dbReference>
<evidence type="ECO:0000256" key="1">
    <source>
        <dbReference type="SAM" id="Phobius"/>
    </source>
</evidence>
<dbReference type="Proteomes" id="UP001430700">
    <property type="component" value="Unassembled WGS sequence"/>
</dbReference>
<keyword evidence="1" id="KW-0812">Transmembrane</keyword>
<keyword evidence="1" id="KW-1133">Transmembrane helix</keyword>
<keyword evidence="3" id="KW-0418">Kinase</keyword>
<comment type="caution">
    <text evidence="3">The sequence shown here is derived from an EMBL/GenBank/DDBJ whole genome shotgun (WGS) entry which is preliminary data.</text>
</comment>
<dbReference type="PANTHER" id="PTHR34220">
    <property type="entry name" value="SENSOR HISTIDINE KINASE YPDA"/>
    <property type="match status" value="1"/>
</dbReference>
<keyword evidence="4" id="KW-1185">Reference proteome</keyword>
<name>A0ABS8M5X1_9FLAO</name>
<gene>
    <name evidence="3" type="ORF">LNQ34_20675</name>
</gene>
<dbReference type="Pfam" id="PF06580">
    <property type="entry name" value="His_kinase"/>
    <property type="match status" value="1"/>
</dbReference>
<feature type="transmembrane region" description="Helical" evidence="1">
    <location>
        <begin position="50"/>
        <end position="69"/>
    </location>
</feature>
<feature type="transmembrane region" description="Helical" evidence="1">
    <location>
        <begin position="81"/>
        <end position="104"/>
    </location>
</feature>
<dbReference type="RefSeq" id="WP_230001081.1">
    <property type="nucleotide sequence ID" value="NZ_JAJJMN010000002.1"/>
</dbReference>
<keyword evidence="3" id="KW-0808">Transferase</keyword>
<reference evidence="3" key="1">
    <citation type="submission" date="2021-11" db="EMBL/GenBank/DDBJ databases">
        <title>Description of novel Flavobacterium species.</title>
        <authorList>
            <person name="Saticioglu I.B."/>
            <person name="Ay H."/>
            <person name="Altun S."/>
            <person name="Duman M."/>
        </authorList>
    </citation>
    <scope>NUCLEOTIDE SEQUENCE</scope>
    <source>
        <strain evidence="3">F-126</strain>
    </source>
</reference>
<dbReference type="EMBL" id="JAJJMN010000002">
    <property type="protein sequence ID" value="MCC9020187.1"/>
    <property type="molecule type" value="Genomic_DNA"/>
</dbReference>
<dbReference type="InterPro" id="IPR050640">
    <property type="entry name" value="Bact_2-comp_sensor_kinase"/>
</dbReference>
<organism evidence="3 4">
    <name type="scientific">Flavobacterium lipolyticum</name>
    <dbReference type="NCBI Taxonomy" id="2893754"/>
    <lineage>
        <taxon>Bacteria</taxon>
        <taxon>Pseudomonadati</taxon>
        <taxon>Bacteroidota</taxon>
        <taxon>Flavobacteriia</taxon>
        <taxon>Flavobacteriales</taxon>
        <taxon>Flavobacteriaceae</taxon>
        <taxon>Flavobacterium</taxon>
    </lineage>
</organism>
<dbReference type="PANTHER" id="PTHR34220:SF7">
    <property type="entry name" value="SENSOR HISTIDINE KINASE YPDA"/>
    <property type="match status" value="1"/>
</dbReference>
<keyword evidence="1" id="KW-0472">Membrane</keyword>
<dbReference type="InterPro" id="IPR010559">
    <property type="entry name" value="Sig_transdc_His_kin_internal"/>
</dbReference>
<accession>A0ABS8M5X1</accession>